<feature type="non-terminal residue" evidence="3">
    <location>
        <position position="468"/>
    </location>
</feature>
<reference evidence="3" key="1">
    <citation type="submission" date="2015-11" db="EMBL/GenBank/DDBJ databases">
        <title>De novo transcriptome assembly of four potential Pierce s Disease insect vectors from Arizona vineyards.</title>
        <authorList>
            <person name="Tassone E.E."/>
        </authorList>
    </citation>
    <scope>NUCLEOTIDE SEQUENCE</scope>
</reference>
<evidence type="ECO:0000259" key="2">
    <source>
        <dbReference type="SMART" id="SM00181"/>
    </source>
</evidence>
<feature type="domain" description="EGF-like" evidence="2">
    <location>
        <begin position="71"/>
        <end position="104"/>
    </location>
</feature>
<dbReference type="PANTHER" id="PTHR24047:SF32">
    <property type="entry name" value="FI01909P-RELATED"/>
    <property type="match status" value="1"/>
</dbReference>
<evidence type="ECO:0000256" key="1">
    <source>
        <dbReference type="SAM" id="Phobius"/>
    </source>
</evidence>
<protein>
    <recommendedName>
        <fullName evidence="2">EGF-like domain-containing protein</fullName>
    </recommendedName>
</protein>
<name>A0A1B6H0Q0_9HEMI</name>
<dbReference type="EMBL" id="GECZ01001520">
    <property type="protein sequence ID" value="JAS68249.1"/>
    <property type="molecule type" value="Transcribed_RNA"/>
</dbReference>
<feature type="domain" description="EGF-like" evidence="2">
    <location>
        <begin position="106"/>
        <end position="139"/>
    </location>
</feature>
<dbReference type="SMART" id="SM00181">
    <property type="entry name" value="EGF"/>
    <property type="match status" value="5"/>
</dbReference>
<feature type="domain" description="EGF-like" evidence="2">
    <location>
        <begin position="175"/>
        <end position="207"/>
    </location>
</feature>
<keyword evidence="1" id="KW-0812">Transmembrane</keyword>
<dbReference type="AlphaFoldDB" id="A0A1B6H0Q0"/>
<feature type="transmembrane region" description="Helical" evidence="1">
    <location>
        <begin position="414"/>
        <end position="434"/>
    </location>
</feature>
<dbReference type="Gene3D" id="2.10.25.10">
    <property type="entry name" value="Laminin"/>
    <property type="match status" value="4"/>
</dbReference>
<dbReference type="PANTHER" id="PTHR24047">
    <property type="entry name" value="FI01909P-RELATED"/>
    <property type="match status" value="1"/>
</dbReference>
<proteinExistence type="predicted"/>
<accession>A0A1B6H0Q0</accession>
<organism evidence="3">
    <name type="scientific">Cuerna arida</name>
    <dbReference type="NCBI Taxonomy" id="1464854"/>
    <lineage>
        <taxon>Eukaryota</taxon>
        <taxon>Metazoa</taxon>
        <taxon>Ecdysozoa</taxon>
        <taxon>Arthropoda</taxon>
        <taxon>Hexapoda</taxon>
        <taxon>Insecta</taxon>
        <taxon>Pterygota</taxon>
        <taxon>Neoptera</taxon>
        <taxon>Paraneoptera</taxon>
        <taxon>Hemiptera</taxon>
        <taxon>Auchenorrhyncha</taxon>
        <taxon>Membracoidea</taxon>
        <taxon>Cicadellidae</taxon>
        <taxon>Cicadellinae</taxon>
        <taxon>Proconiini</taxon>
        <taxon>Cuerna</taxon>
    </lineage>
</organism>
<feature type="domain" description="EGF-like" evidence="2">
    <location>
        <begin position="209"/>
        <end position="242"/>
    </location>
</feature>
<gene>
    <name evidence="3" type="ORF">g.5572</name>
</gene>
<dbReference type="InterPro" id="IPR000742">
    <property type="entry name" value="EGF"/>
</dbReference>
<keyword evidence="1" id="KW-1133">Transmembrane helix</keyword>
<feature type="domain" description="EGF-like" evidence="2">
    <location>
        <begin position="141"/>
        <end position="173"/>
    </location>
</feature>
<evidence type="ECO:0000313" key="3">
    <source>
        <dbReference type="EMBL" id="JAS68249.1"/>
    </source>
</evidence>
<dbReference type="InterPro" id="IPR053255">
    <property type="entry name" value="EGF-like_domain"/>
</dbReference>
<keyword evidence="1" id="KW-0472">Membrane</keyword>
<sequence>MLWLLLFSVHVTVAEVPGVCFVNVMVTNQRYVIDRETLTWRTENYTVPVRRAECCDGYRRVSGLPIKCKPVCEPPCINSVCEEPDTCVCLPGHRLINNSNSTCYDICEACVNSQCIGDVVECVCDDGYERDDTIPHICNAKCSPPCSNGVCKAPDQCECFKGFTETSESHVCAPNCTECLYGTCTAPDTCTCFDGYMNDESNPNICIAVCDQICRNGVCGSPNQCLCHDGYELHPKNLFHCVPKAPENYYLKFCEFTLKSAVRFDGNSECFVIKDEITITGDGKCRPQRFPSTSGCNRSDSCSSQECVNNFRCNTIKLANGSVEIHCDLETEGFETESAENVVIDGSEWVDVVLVTNFFVPNNSSTDEVDHETRELVLRPSSGRPICGPMHYGVKICERDRSRINLFTMTRINIILSVIFILLVVAGTGGFLWLRYRKLHDPLNYREDTMRGCHHNRSFLDQVGELVP</sequence>